<reference evidence="4 5" key="1">
    <citation type="submission" date="2020-06" db="EMBL/GenBank/DDBJ databases">
        <title>Transcriptomic and genomic resources for Thalictrum thalictroides and T. hernandezii: Facilitating candidate gene discovery in an emerging model plant lineage.</title>
        <authorList>
            <person name="Arias T."/>
            <person name="Riano-Pachon D.M."/>
            <person name="Di Stilio V.S."/>
        </authorList>
    </citation>
    <scope>NUCLEOTIDE SEQUENCE [LARGE SCALE GENOMIC DNA]</scope>
    <source>
        <strain evidence="5">cv. WT478/WT964</strain>
        <tissue evidence="4">Leaves</tissue>
    </source>
</reference>
<keyword evidence="1" id="KW-0813">Transport</keyword>
<accession>A0A7J6V4M2</accession>
<feature type="coiled-coil region" evidence="3">
    <location>
        <begin position="118"/>
        <end position="197"/>
    </location>
</feature>
<evidence type="ECO:0000256" key="3">
    <source>
        <dbReference type="SAM" id="Coils"/>
    </source>
</evidence>
<dbReference type="Proteomes" id="UP000554482">
    <property type="component" value="Unassembled WGS sequence"/>
</dbReference>
<dbReference type="Gene3D" id="1.10.287.1490">
    <property type="match status" value="1"/>
</dbReference>
<gene>
    <name evidence="4" type="ORF">FRX31_030666</name>
</gene>
<dbReference type="OrthoDB" id="1938038at2759"/>
<dbReference type="InterPro" id="IPR007930">
    <property type="entry name" value="DUF724"/>
</dbReference>
<evidence type="ECO:0000256" key="2">
    <source>
        <dbReference type="ARBA" id="ARBA00022604"/>
    </source>
</evidence>
<evidence type="ECO:0000256" key="1">
    <source>
        <dbReference type="ARBA" id="ARBA00022448"/>
    </source>
</evidence>
<comment type="caution">
    <text evidence="4">The sequence shown here is derived from an EMBL/GenBank/DDBJ whole genome shotgun (WGS) entry which is preliminary data.</text>
</comment>
<keyword evidence="5" id="KW-1185">Reference proteome</keyword>
<evidence type="ECO:0000313" key="4">
    <source>
        <dbReference type="EMBL" id="KAF5179747.1"/>
    </source>
</evidence>
<name>A0A7J6V4M2_THATH</name>
<feature type="non-terminal residue" evidence="4">
    <location>
        <position position="209"/>
    </location>
</feature>
<dbReference type="EMBL" id="JABWDY010038398">
    <property type="protein sequence ID" value="KAF5179747.1"/>
    <property type="molecule type" value="Genomic_DNA"/>
</dbReference>
<dbReference type="AlphaFoldDB" id="A0A7J6V4M2"/>
<sequence length="209" mass="23694">MVTELFKESGSDSLNNGFKLSLGELSDGEEIVDAKDKSICLATEGSKKSERFGNTRILRGITQTPHYTPLQCYSKRAREKLIVGWDEIFEETIDQIQSLTTETFSSNVSELWKTMAELENLGYNVARLKKRMEDLTDVIDRRNTSQTEISDLRAKAEDYKEQKKKIEKEIADLQAQVDNAQVMVNELMDQADKMEGNLPVVDALFESVA</sequence>
<evidence type="ECO:0000313" key="5">
    <source>
        <dbReference type="Proteomes" id="UP000554482"/>
    </source>
</evidence>
<keyword evidence="2" id="KW-0341">Growth regulation</keyword>
<organism evidence="4 5">
    <name type="scientific">Thalictrum thalictroides</name>
    <name type="common">Rue-anemone</name>
    <name type="synonym">Anemone thalictroides</name>
    <dbReference type="NCBI Taxonomy" id="46969"/>
    <lineage>
        <taxon>Eukaryota</taxon>
        <taxon>Viridiplantae</taxon>
        <taxon>Streptophyta</taxon>
        <taxon>Embryophyta</taxon>
        <taxon>Tracheophyta</taxon>
        <taxon>Spermatophyta</taxon>
        <taxon>Magnoliopsida</taxon>
        <taxon>Ranunculales</taxon>
        <taxon>Ranunculaceae</taxon>
        <taxon>Thalictroideae</taxon>
        <taxon>Thalictrum</taxon>
    </lineage>
</organism>
<proteinExistence type="predicted"/>
<keyword evidence="3" id="KW-0175">Coiled coil</keyword>
<dbReference type="Pfam" id="PF05266">
    <property type="entry name" value="DUF724"/>
    <property type="match status" value="1"/>
</dbReference>
<protein>
    <submittedName>
        <fullName evidence="4">Duf724 family protein</fullName>
    </submittedName>
</protein>